<gene>
    <name evidence="2" type="ORF">LCGC14_1712160</name>
</gene>
<feature type="non-terminal residue" evidence="2">
    <location>
        <position position="1"/>
    </location>
</feature>
<dbReference type="InterPro" id="IPR024079">
    <property type="entry name" value="MetalloPept_cat_dom_sf"/>
</dbReference>
<evidence type="ECO:0008006" key="3">
    <source>
        <dbReference type="Google" id="ProtNLM"/>
    </source>
</evidence>
<evidence type="ECO:0000256" key="1">
    <source>
        <dbReference type="SAM" id="MobiDB-lite"/>
    </source>
</evidence>
<reference evidence="2" key="1">
    <citation type="journal article" date="2015" name="Nature">
        <title>Complex archaea that bridge the gap between prokaryotes and eukaryotes.</title>
        <authorList>
            <person name="Spang A."/>
            <person name="Saw J.H."/>
            <person name="Jorgensen S.L."/>
            <person name="Zaremba-Niedzwiedzka K."/>
            <person name="Martijn J."/>
            <person name="Lind A.E."/>
            <person name="van Eijk R."/>
            <person name="Schleper C."/>
            <person name="Guy L."/>
            <person name="Ettema T.J."/>
        </authorList>
    </citation>
    <scope>NUCLEOTIDE SEQUENCE</scope>
</reference>
<name>A0A0F9I2D4_9ZZZZ</name>
<proteinExistence type="predicted"/>
<sequence length="985" mass="109585">GLVVQSIDDMKKAGLSEAEILRGIRGPEREKFFDAAMRDRGAGSAAETAKPKGAAAGLEETIKAVEKEIVPVEAKPVEITPVELTSKERLLSETKTARAEAKQAATEARVKELYEAIVRTKTRKKAEVPEDLKGAWNIMSEEVNQGSLEKSGYARITTYPEWFRGRGWSKSHFNTVVKKVESGRPLTDKQESVFDDLINIAKDVDTTHPDLVAAADIVELEAKGFKPRAGKMAVGDIDPGDKIIVKGEEFEHKGFDAEGNAILEDGVPIKADPFEQLDVTAIKEAELAPKAVKPVEPTSKERLLAETKKPRAEAMPEITPEETPAVPSEIKFKPIPPGAKRQLILKEIESKLDLSIKLGKIKGGKHAGEYDYHTKVVRLKYANDFPTAIHETAHHIQDLIGFPREMRMPKEIMAMAYKGAKNKSREGFAEFVRFYVTEPSKAKSESPTFYETFEKALAGHTDVQELFLKSRQSWEIFQAAPSVAKVHSYIGGDTKRSRTTLNEIYADIKDNLHPIKKVVDIAKKKGGKIDFANDPYIAARLLRGWPRMAEQYVKHGTFQRVGDEVEFTGPSLRKILTKVESAGERPLLDTYLVAKRAVNDHRIVEGFKGQLTLKDFEQTVKELEPKFKDVAEGLYGYQEELLKYLVDAGRISQELAERIRAKNLFYAPLYRLMDTETPSERLGQKAGTVFSPIKKLKGSSRDILSPTESILKNTYAIINTAERTRMGQALLKLQNVPGMGKYIEKVPVPIKATKMDTKEALDQIAKQLKATGNVETQIAVDQIIDSLGGDDALVKDVLTTFRADKTRVGKNEVLFYVKGEPQLVELDPWLYKAVANAEAGDISMLIKIAAFPAKMLRAGATTFSPEFPIRNPLRDQMTAFIQSKYGFIPGFDFLRGMFHMAGKTKAWQEFNASGGPHAHITSMDQKYLNKNLREMIKGGGVLGMAKNPLEIIQRFSEYTEEGTRVGEFLRARGKGKGLKESGFAA</sequence>
<evidence type="ECO:0000313" key="2">
    <source>
        <dbReference type="EMBL" id="KKM13839.1"/>
    </source>
</evidence>
<accession>A0A0F9I2D4</accession>
<comment type="caution">
    <text evidence="2">The sequence shown here is derived from an EMBL/GenBank/DDBJ whole genome shotgun (WGS) entry which is preliminary data.</text>
</comment>
<dbReference type="GO" id="GO:0008237">
    <property type="term" value="F:metallopeptidase activity"/>
    <property type="evidence" value="ECO:0007669"/>
    <property type="project" value="InterPro"/>
</dbReference>
<dbReference type="Gene3D" id="3.40.390.10">
    <property type="entry name" value="Collagenase (Catalytic Domain)"/>
    <property type="match status" value="1"/>
</dbReference>
<dbReference type="EMBL" id="LAZR01015287">
    <property type="protein sequence ID" value="KKM13839.1"/>
    <property type="molecule type" value="Genomic_DNA"/>
</dbReference>
<dbReference type="AlphaFoldDB" id="A0A0F9I2D4"/>
<organism evidence="2">
    <name type="scientific">marine sediment metagenome</name>
    <dbReference type="NCBI Taxonomy" id="412755"/>
    <lineage>
        <taxon>unclassified sequences</taxon>
        <taxon>metagenomes</taxon>
        <taxon>ecological metagenomes</taxon>
    </lineage>
</organism>
<protein>
    <recommendedName>
        <fullName evidence="3">Large polyvalent protein associated domain-containing protein</fullName>
    </recommendedName>
</protein>
<feature type="non-terminal residue" evidence="2">
    <location>
        <position position="985"/>
    </location>
</feature>
<feature type="region of interest" description="Disordered" evidence="1">
    <location>
        <begin position="307"/>
        <end position="330"/>
    </location>
</feature>